<dbReference type="RefSeq" id="WP_042747526.1">
    <property type="nucleotide sequence ID" value="NZ_AZSI01000002.1"/>
</dbReference>
<dbReference type="CDD" id="cd07517">
    <property type="entry name" value="HAD_HPP"/>
    <property type="match status" value="1"/>
</dbReference>
<dbReference type="AlphaFoldDB" id="A0A084AEI4"/>
<dbReference type="PANTHER" id="PTHR10000:SF25">
    <property type="entry name" value="PHOSPHATASE YKRA-RELATED"/>
    <property type="match status" value="1"/>
</dbReference>
<dbReference type="PANTHER" id="PTHR10000">
    <property type="entry name" value="PHOSPHOSERINE PHOSPHATASE"/>
    <property type="match status" value="1"/>
</dbReference>
<dbReference type="Pfam" id="PF08282">
    <property type="entry name" value="Hydrolase_3"/>
    <property type="match status" value="1"/>
</dbReference>
<comment type="caution">
    <text evidence="1">The sequence shown here is derived from an EMBL/GenBank/DDBJ whole genome shotgun (WGS) entry which is preliminary data.</text>
</comment>
<reference evidence="1 2" key="1">
    <citation type="submission" date="2014-06" db="EMBL/GenBank/DDBJ databases">
        <title>Draft genome sequence of the putrescine producing strain Lactococcus lactis subsp cremoris GE214.</title>
        <authorList>
            <person name="Ladero V."/>
            <person name="Linares D.M."/>
            <person name="del Rio B."/>
            <person name="Mayo B."/>
            <person name="Martin M.C."/>
            <person name="Fernandez M."/>
            <person name="Alvarez M.A."/>
        </authorList>
    </citation>
    <scope>NUCLEOTIDE SEQUENCE [LARGE SCALE GENOMIC DNA]</scope>
    <source>
        <strain evidence="1 2">GE214</strain>
    </source>
</reference>
<dbReference type="InterPro" id="IPR036412">
    <property type="entry name" value="HAD-like_sf"/>
</dbReference>
<organism evidence="1 2">
    <name type="scientific">Lactococcus cremoris subsp. cremoris GE214</name>
    <dbReference type="NCBI Taxonomy" id="1415168"/>
    <lineage>
        <taxon>Bacteria</taxon>
        <taxon>Bacillati</taxon>
        <taxon>Bacillota</taxon>
        <taxon>Bacilli</taxon>
        <taxon>Lactobacillales</taxon>
        <taxon>Streptococcaceae</taxon>
        <taxon>Lactococcus</taxon>
        <taxon>Lactococcus cremoris subsp. cremoris</taxon>
    </lineage>
</organism>
<evidence type="ECO:0000313" key="2">
    <source>
        <dbReference type="Proteomes" id="UP000028401"/>
    </source>
</evidence>
<name>A0A084AEI4_LACLC</name>
<dbReference type="Proteomes" id="UP000028401">
    <property type="component" value="Unassembled WGS sequence"/>
</dbReference>
<dbReference type="NCBIfam" id="TIGR00099">
    <property type="entry name" value="Cof-subfamily"/>
    <property type="match status" value="1"/>
</dbReference>
<dbReference type="EMBL" id="AZSI01000002">
    <property type="protein sequence ID" value="KEY63713.1"/>
    <property type="molecule type" value="Genomic_DNA"/>
</dbReference>
<dbReference type="InterPro" id="IPR023214">
    <property type="entry name" value="HAD_sf"/>
</dbReference>
<protein>
    <submittedName>
        <fullName evidence="1">Putative hydrolase</fullName>
    </submittedName>
</protein>
<dbReference type="InterPro" id="IPR006379">
    <property type="entry name" value="HAD-SF_hydro_IIB"/>
</dbReference>
<dbReference type="Gene3D" id="3.40.50.1000">
    <property type="entry name" value="HAD superfamily/HAD-like"/>
    <property type="match status" value="1"/>
</dbReference>
<dbReference type="Gene3D" id="3.30.1240.10">
    <property type="match status" value="1"/>
</dbReference>
<dbReference type="SFLD" id="SFLDS00003">
    <property type="entry name" value="Haloacid_Dehalogenase"/>
    <property type="match status" value="1"/>
</dbReference>
<proteinExistence type="predicted"/>
<dbReference type="SFLD" id="SFLDG01140">
    <property type="entry name" value="C2.B:_Phosphomannomutase_and_P"/>
    <property type="match status" value="1"/>
</dbReference>
<gene>
    <name evidence="1" type="ORF">U725_00035</name>
</gene>
<dbReference type="GO" id="GO:0000287">
    <property type="term" value="F:magnesium ion binding"/>
    <property type="evidence" value="ECO:0007669"/>
    <property type="project" value="TreeGrafter"/>
</dbReference>
<dbReference type="NCBIfam" id="TIGR01484">
    <property type="entry name" value="HAD-SF-IIB"/>
    <property type="match status" value="1"/>
</dbReference>
<dbReference type="PATRIC" id="fig|1415168.3.peg.40"/>
<accession>A0A084AEI4</accession>
<dbReference type="InterPro" id="IPR000150">
    <property type="entry name" value="Cof"/>
</dbReference>
<dbReference type="GO" id="GO:0005829">
    <property type="term" value="C:cytosol"/>
    <property type="evidence" value="ECO:0007669"/>
    <property type="project" value="TreeGrafter"/>
</dbReference>
<dbReference type="GO" id="GO:0016791">
    <property type="term" value="F:phosphatase activity"/>
    <property type="evidence" value="ECO:0007669"/>
    <property type="project" value="UniProtKB-ARBA"/>
</dbReference>
<evidence type="ECO:0000313" key="1">
    <source>
        <dbReference type="EMBL" id="KEY63713.1"/>
    </source>
</evidence>
<dbReference type="SUPFAM" id="SSF56784">
    <property type="entry name" value="HAD-like"/>
    <property type="match status" value="1"/>
</dbReference>
<dbReference type="PROSITE" id="PS01229">
    <property type="entry name" value="COF_2"/>
    <property type="match status" value="1"/>
</dbReference>
<sequence length="268" mass="30339">MEKILEKAQKIKIIFFDIDDTLRVKDSGFMPESINEVFKKLHEKGIMTGIATGRNLFGVVPEVRALKPDYYVAINGAYVENACTQKVLYKNTFSKDLVEEIIAWLRTEQSEYSFVAADSLRVSKWDKIASEAIGPVYAELKENPDYYQTEEIYQMLTISDHDDQLKLPENLADKIRLVRWHPNSSDIVPLEGSKAIGCQQVLQELGLKAENMLNFGDGLNDRELFDFAGLSVAMKVSHPEILEKADYITDSVENDGILKALQALKIID</sequence>
<keyword evidence="1" id="KW-0378">Hydrolase</keyword>